<dbReference type="InterPro" id="IPR001117">
    <property type="entry name" value="Cu-oxidase_2nd"/>
</dbReference>
<keyword evidence="2" id="KW-0560">Oxidoreductase</keyword>
<dbReference type="Gene3D" id="2.60.40.420">
    <property type="entry name" value="Cupredoxins - blue copper proteins"/>
    <property type="match status" value="1"/>
</dbReference>
<evidence type="ECO:0000256" key="4">
    <source>
        <dbReference type="SAM" id="SignalP"/>
    </source>
</evidence>
<evidence type="ECO:0000256" key="2">
    <source>
        <dbReference type="ARBA" id="ARBA00023002"/>
    </source>
</evidence>
<dbReference type="SUPFAM" id="SSF49503">
    <property type="entry name" value="Cupredoxins"/>
    <property type="match status" value="2"/>
</dbReference>
<dbReference type="InterPro" id="IPR008972">
    <property type="entry name" value="Cupredoxin"/>
</dbReference>
<feature type="domain" description="Plastocyanin-like" evidence="5">
    <location>
        <begin position="207"/>
        <end position="320"/>
    </location>
</feature>
<feature type="chain" id="PRO_5038805653" evidence="4">
    <location>
        <begin position="23"/>
        <end position="335"/>
    </location>
</feature>
<organism evidence="6 7">
    <name type="scientific">Desulfoscipio gibsoniae DSM 7213</name>
    <dbReference type="NCBI Taxonomy" id="767817"/>
    <lineage>
        <taxon>Bacteria</taxon>
        <taxon>Bacillati</taxon>
        <taxon>Bacillota</taxon>
        <taxon>Clostridia</taxon>
        <taxon>Eubacteriales</taxon>
        <taxon>Desulfallaceae</taxon>
        <taxon>Desulfoscipio</taxon>
    </lineage>
</organism>
<dbReference type="Proteomes" id="UP000013520">
    <property type="component" value="Chromosome"/>
</dbReference>
<dbReference type="OrthoDB" id="9757546at2"/>
<evidence type="ECO:0000256" key="1">
    <source>
        <dbReference type="ARBA" id="ARBA00022723"/>
    </source>
</evidence>
<evidence type="ECO:0000256" key="3">
    <source>
        <dbReference type="ARBA" id="ARBA00023008"/>
    </source>
</evidence>
<accession>R4KKW6</accession>
<keyword evidence="1" id="KW-0479">Metal-binding</keyword>
<dbReference type="KEGG" id="dgi:Desgi_0726"/>
<reference evidence="6 7" key="1">
    <citation type="submission" date="2012-01" db="EMBL/GenBank/DDBJ databases">
        <title>Complete sequence of Desulfotomaculum gibsoniae DSM 7213.</title>
        <authorList>
            <consortium name="US DOE Joint Genome Institute"/>
            <person name="Lucas S."/>
            <person name="Han J."/>
            <person name="Lapidus A."/>
            <person name="Cheng J.-F."/>
            <person name="Goodwin L."/>
            <person name="Pitluck S."/>
            <person name="Peters L."/>
            <person name="Ovchinnikova G."/>
            <person name="Teshima H."/>
            <person name="Detter J.C."/>
            <person name="Han C."/>
            <person name="Tapia R."/>
            <person name="Land M."/>
            <person name="Hauser L."/>
            <person name="Kyrpides N."/>
            <person name="Ivanova N."/>
            <person name="Pagani I."/>
            <person name="Parshina S."/>
            <person name="Plugge C."/>
            <person name="Muyzer G."/>
            <person name="Kuever J."/>
            <person name="Ivanova A."/>
            <person name="Nazina T."/>
            <person name="Klenk H.-P."/>
            <person name="Brambilla E."/>
            <person name="Spring S."/>
            <person name="Stams A.F."/>
            <person name="Woyke T."/>
        </authorList>
    </citation>
    <scope>NUCLEOTIDE SEQUENCE [LARGE SCALE GENOMIC DNA]</scope>
    <source>
        <strain evidence="6 7">DSM 7213</strain>
    </source>
</reference>
<dbReference type="PANTHER" id="PTHR11709">
    <property type="entry name" value="MULTI-COPPER OXIDASE"/>
    <property type="match status" value="1"/>
</dbReference>
<proteinExistence type="predicted"/>
<evidence type="ECO:0000259" key="5">
    <source>
        <dbReference type="Pfam" id="PF00394"/>
    </source>
</evidence>
<feature type="signal peptide" evidence="4">
    <location>
        <begin position="1"/>
        <end position="22"/>
    </location>
</feature>
<dbReference type="EMBL" id="CP003273">
    <property type="protein sequence ID" value="AGL00281.1"/>
    <property type="molecule type" value="Genomic_DNA"/>
</dbReference>
<keyword evidence="7" id="KW-1185">Reference proteome</keyword>
<dbReference type="eggNOG" id="COG2132">
    <property type="taxonomic scope" value="Bacteria"/>
</dbReference>
<protein>
    <submittedName>
        <fullName evidence="6">Putative multicopper oxidase</fullName>
    </submittedName>
</protein>
<dbReference type="RefSeq" id="WP_006520929.1">
    <property type="nucleotide sequence ID" value="NC_021184.1"/>
</dbReference>
<sequence>MAIVARIFQAAAGFLSFPGANAIPFWGFTEALADKPQYPGPLIEATAGDQILIWLMRNYLEPIVEPISITFPGQENVLVRKIPWGPFIYEPVKPQYAAGKMISLTNYLDENRDILVEYSFIASRPGIYLYESGTNPEKQVQMGLYGIIVVRPVGYNIPGHPNYKTAYGADTNSGYDVEKVLVLGEIDTVMHNNVVPNVYYDMLDFKPDFWVVNGRSFPDTINEEQISSQPYDAAINCRVGQRVLLRIVNAGFQNHTFYLGDLVGRIVAEDGMPLKTQSLDATYEKTGTTLGSGQRIDIILTPATPGEYYLYDREYQHLVNNDQFPGGMMTKINVR</sequence>
<name>R4KKW6_9FIRM</name>
<evidence type="ECO:0000313" key="6">
    <source>
        <dbReference type="EMBL" id="AGL00281.1"/>
    </source>
</evidence>
<dbReference type="GO" id="GO:0046872">
    <property type="term" value="F:metal ion binding"/>
    <property type="evidence" value="ECO:0007669"/>
    <property type="project" value="UniProtKB-KW"/>
</dbReference>
<dbReference type="InterPro" id="IPR045087">
    <property type="entry name" value="Cu-oxidase_fam"/>
</dbReference>
<evidence type="ECO:0000313" key="7">
    <source>
        <dbReference type="Proteomes" id="UP000013520"/>
    </source>
</evidence>
<dbReference type="AlphaFoldDB" id="R4KKW6"/>
<keyword evidence="4" id="KW-0732">Signal</keyword>
<dbReference type="STRING" id="767817.Desgi_0726"/>
<dbReference type="HOGENOM" id="CLU_049592_0_0_9"/>
<dbReference type="PANTHER" id="PTHR11709:SF394">
    <property type="entry name" value="FI03373P-RELATED"/>
    <property type="match status" value="1"/>
</dbReference>
<keyword evidence="3" id="KW-0186">Copper</keyword>
<dbReference type="GO" id="GO:0016491">
    <property type="term" value="F:oxidoreductase activity"/>
    <property type="evidence" value="ECO:0007669"/>
    <property type="project" value="UniProtKB-KW"/>
</dbReference>
<gene>
    <name evidence="6" type="ORF">Desgi_0726</name>
</gene>
<dbReference type="Pfam" id="PF00394">
    <property type="entry name" value="Cu-oxidase"/>
    <property type="match status" value="1"/>
</dbReference>